<accession>A0A183IVR9</accession>
<dbReference type="FunFam" id="1.20.1270.50:FF:000002">
    <property type="entry name" value="Alpha-mannosidase"/>
    <property type="match status" value="1"/>
</dbReference>
<dbReference type="Proteomes" id="UP000270296">
    <property type="component" value="Unassembled WGS sequence"/>
</dbReference>
<protein>
    <submittedName>
        <fullName evidence="6">Alpha-mann_mid domain-containing protein</fullName>
    </submittedName>
</protein>
<dbReference type="SUPFAM" id="SSF88688">
    <property type="entry name" value="Families 57/38 glycoside transferase middle domain"/>
    <property type="match status" value="1"/>
</dbReference>
<evidence type="ECO:0000313" key="6">
    <source>
        <dbReference type="WBParaSite" id="SBAD_0000800701-mRNA-1"/>
    </source>
</evidence>
<evidence type="ECO:0000313" key="4">
    <source>
        <dbReference type="EMBL" id="VDP14015.1"/>
    </source>
</evidence>
<dbReference type="InterPro" id="IPR015341">
    <property type="entry name" value="Glyco_hydro_38_cen"/>
</dbReference>
<dbReference type="AlphaFoldDB" id="A0A183IVR9"/>
<dbReference type="FunFam" id="1.20.1270.50:FF:000003">
    <property type="entry name" value="Alpha-mannosidase"/>
    <property type="match status" value="1"/>
</dbReference>
<reference evidence="4 5" key="2">
    <citation type="submission" date="2018-11" db="EMBL/GenBank/DDBJ databases">
        <authorList>
            <consortium name="Pathogen Informatics"/>
        </authorList>
    </citation>
    <scope>NUCLEOTIDE SEQUENCE [LARGE SCALE GENOMIC DNA]</scope>
</reference>
<dbReference type="Gene3D" id="3.20.110.10">
    <property type="entry name" value="Glycoside hydrolase 38, N terminal domain"/>
    <property type="match status" value="1"/>
</dbReference>
<sequence length="240" mass="27480">MGLLGMFFARIHYADRSKRQRAKEMEMEWNCSPNQLLERKLFTSVFYNHYTPPSGFDFGGGVGSLQIEQHTDFKVNVMYSTPACYLKALLESGVPFPKKVDDFFPYEMEANSYWSGYFTSRPTFKWLARYANNLLQVCQAIELASNGEMKHEEDVATLRRALAIVQHHDAITGTSTQAVTENYYSMLIEGIEKCQDVLNNAWMETAASTFIHEPVPYQTFCNLINCSVCRVSQESSKVHE</sequence>
<reference evidence="6" key="1">
    <citation type="submission" date="2016-06" db="UniProtKB">
        <authorList>
            <consortium name="WormBaseParasite"/>
        </authorList>
    </citation>
    <scope>IDENTIFICATION</scope>
</reference>
<evidence type="ECO:0000256" key="1">
    <source>
        <dbReference type="ARBA" id="ARBA00022801"/>
    </source>
</evidence>
<proteinExistence type="predicted"/>
<dbReference type="InterPro" id="IPR028995">
    <property type="entry name" value="Glyco_hydro_57/38_cen_sf"/>
</dbReference>
<dbReference type="GO" id="GO:0004559">
    <property type="term" value="F:alpha-mannosidase activity"/>
    <property type="evidence" value="ECO:0007669"/>
    <property type="project" value="InterPro"/>
</dbReference>
<name>A0A183IVR9_9BILA</name>
<dbReference type="EMBL" id="UZAM01010873">
    <property type="protein sequence ID" value="VDP14015.1"/>
    <property type="molecule type" value="Genomic_DNA"/>
</dbReference>
<evidence type="ECO:0000259" key="3">
    <source>
        <dbReference type="SMART" id="SM00872"/>
    </source>
</evidence>
<keyword evidence="5" id="KW-1185">Reference proteome</keyword>
<evidence type="ECO:0000256" key="2">
    <source>
        <dbReference type="ARBA" id="ARBA00023295"/>
    </source>
</evidence>
<dbReference type="PANTHER" id="PTHR11607:SF3">
    <property type="entry name" value="LYSOSOMAL ALPHA-MANNOSIDASE"/>
    <property type="match status" value="1"/>
</dbReference>
<keyword evidence="2" id="KW-0326">Glycosidase</keyword>
<dbReference type="InterPro" id="IPR011330">
    <property type="entry name" value="Glyco_hydro/deAcase_b/a-brl"/>
</dbReference>
<dbReference type="SUPFAM" id="SSF88713">
    <property type="entry name" value="Glycoside hydrolase/deacetylase"/>
    <property type="match status" value="1"/>
</dbReference>
<dbReference type="SMART" id="SM00872">
    <property type="entry name" value="Alpha-mann_mid"/>
    <property type="match status" value="1"/>
</dbReference>
<dbReference type="Pfam" id="PF09261">
    <property type="entry name" value="Alpha-mann_mid"/>
    <property type="match status" value="1"/>
</dbReference>
<feature type="domain" description="Glycoside hydrolase family 38 central" evidence="3">
    <location>
        <begin position="112"/>
        <end position="187"/>
    </location>
</feature>
<dbReference type="PANTHER" id="PTHR11607">
    <property type="entry name" value="ALPHA-MANNOSIDASE"/>
    <property type="match status" value="1"/>
</dbReference>
<organism evidence="6">
    <name type="scientific">Soboliphyme baturini</name>
    <dbReference type="NCBI Taxonomy" id="241478"/>
    <lineage>
        <taxon>Eukaryota</taxon>
        <taxon>Metazoa</taxon>
        <taxon>Ecdysozoa</taxon>
        <taxon>Nematoda</taxon>
        <taxon>Enoplea</taxon>
        <taxon>Dorylaimia</taxon>
        <taxon>Dioctophymatida</taxon>
        <taxon>Dioctophymatoidea</taxon>
        <taxon>Soboliphymatidae</taxon>
        <taxon>Soboliphyme</taxon>
    </lineage>
</organism>
<dbReference type="InterPro" id="IPR027291">
    <property type="entry name" value="Glyco_hydro_38_N_sf"/>
</dbReference>
<evidence type="ECO:0000313" key="5">
    <source>
        <dbReference type="Proteomes" id="UP000270296"/>
    </source>
</evidence>
<dbReference type="InterPro" id="IPR050843">
    <property type="entry name" value="Glycosyl_Hydrlase_38"/>
</dbReference>
<dbReference type="InterPro" id="IPR037094">
    <property type="entry name" value="Glyco_hydro_38_cen_sf"/>
</dbReference>
<dbReference type="OrthoDB" id="2016903at2759"/>
<gene>
    <name evidence="4" type="ORF">SBAD_LOCUS7714</name>
</gene>
<dbReference type="WBParaSite" id="SBAD_0000800701-mRNA-1">
    <property type="protein sequence ID" value="SBAD_0000800701-mRNA-1"/>
    <property type="gene ID" value="SBAD_0000800701"/>
</dbReference>
<keyword evidence="1" id="KW-0378">Hydrolase</keyword>
<dbReference type="GO" id="GO:0006013">
    <property type="term" value="P:mannose metabolic process"/>
    <property type="evidence" value="ECO:0007669"/>
    <property type="project" value="InterPro"/>
</dbReference>
<dbReference type="Gene3D" id="1.20.1270.50">
    <property type="entry name" value="Glycoside hydrolase family 38, central domain"/>
    <property type="match status" value="2"/>
</dbReference>